<dbReference type="InterPro" id="IPR029026">
    <property type="entry name" value="tRNA_m1G_MTases_N"/>
</dbReference>
<dbReference type="AlphaFoldDB" id="A0A2T5RT03"/>
<evidence type="ECO:0000256" key="2">
    <source>
        <dbReference type="ARBA" id="ARBA00022603"/>
    </source>
</evidence>
<keyword evidence="6" id="KW-0963">Cytoplasm</keyword>
<comment type="function">
    <text evidence="6">Specifically methylates the pseudouridine at position 1915 (m3Psi1915) in 23S rRNA.</text>
</comment>
<dbReference type="EC" id="2.1.1.177" evidence="6"/>
<evidence type="ECO:0000256" key="3">
    <source>
        <dbReference type="ARBA" id="ARBA00022679"/>
    </source>
</evidence>
<comment type="caution">
    <text evidence="7">The sequence shown here is derived from an EMBL/GenBank/DDBJ whole genome shotgun (WGS) entry which is preliminary data.</text>
</comment>
<dbReference type="Proteomes" id="UP000244089">
    <property type="component" value="Unassembled WGS sequence"/>
</dbReference>
<keyword evidence="4 6" id="KW-0949">S-adenosyl-L-methionine</keyword>
<dbReference type="InterPro" id="IPR029028">
    <property type="entry name" value="Alpha/beta_knot_MTases"/>
</dbReference>
<keyword evidence="3 6" id="KW-0808">Transferase</keyword>
<keyword evidence="2 6" id="KW-0489">Methyltransferase</keyword>
<feature type="binding site" evidence="6">
    <location>
        <begin position="128"/>
        <end position="133"/>
    </location>
    <ligand>
        <name>S-adenosyl-L-methionine</name>
        <dbReference type="ChEBI" id="CHEBI:59789"/>
    </ligand>
</feature>
<dbReference type="PANTHER" id="PTHR33603:SF1">
    <property type="entry name" value="RIBOSOMAL RNA LARGE SUBUNIT METHYLTRANSFERASE H"/>
    <property type="match status" value="1"/>
</dbReference>
<evidence type="ECO:0000313" key="9">
    <source>
        <dbReference type="Proteomes" id="UP000244089"/>
    </source>
</evidence>
<sequence>MLDINIITVGSLKSSFLEPGIEEFKKRLSRYCSLNIIELKDEVVPKNPSSKDLEALQALEGERIVKNIPERTYTFALDVKGKPMTSTGFAKSLNNLQVRGYSSFTFIIGGATGLSEFVLQQADYRFSLSHMTFTHQMIRLILLEQIYRAFKINNNEPYHL</sequence>
<dbReference type="PIRSF" id="PIRSF004505">
    <property type="entry name" value="MT_bac"/>
    <property type="match status" value="1"/>
</dbReference>
<comment type="catalytic activity">
    <reaction evidence="6">
        <text>pseudouridine(1915) in 23S rRNA + S-adenosyl-L-methionine = N(3)-methylpseudouridine(1915) in 23S rRNA + S-adenosyl-L-homocysteine + H(+)</text>
        <dbReference type="Rhea" id="RHEA:42752"/>
        <dbReference type="Rhea" id="RHEA-COMP:10221"/>
        <dbReference type="Rhea" id="RHEA-COMP:10222"/>
        <dbReference type="ChEBI" id="CHEBI:15378"/>
        <dbReference type="ChEBI" id="CHEBI:57856"/>
        <dbReference type="ChEBI" id="CHEBI:59789"/>
        <dbReference type="ChEBI" id="CHEBI:65314"/>
        <dbReference type="ChEBI" id="CHEBI:74486"/>
        <dbReference type="EC" id="2.1.1.177"/>
    </reaction>
</comment>
<dbReference type="SUPFAM" id="SSF75217">
    <property type="entry name" value="alpha/beta knot"/>
    <property type="match status" value="1"/>
</dbReference>
<dbReference type="InterPro" id="IPR003742">
    <property type="entry name" value="RlmH-like"/>
</dbReference>
<reference evidence="7 9" key="1">
    <citation type="submission" date="2018-04" db="EMBL/GenBank/DDBJ databases">
        <title>Subsurface microbial communities from deep shales in Ohio and West Virginia, USA.</title>
        <authorList>
            <person name="Wrighton K."/>
        </authorList>
    </citation>
    <scope>NUCLEOTIDE SEQUENCE [LARGE SCALE GENOMIC DNA]</scope>
    <source>
        <strain evidence="8 10">MSL 7</strain>
        <strain evidence="7 9">WC1</strain>
    </source>
</reference>
<dbReference type="RefSeq" id="WP_108137574.1">
    <property type="nucleotide sequence ID" value="NZ_JBQPXQ010000008.1"/>
</dbReference>
<comment type="similarity">
    <text evidence="5 6">Belongs to the RNA methyltransferase RlmH family.</text>
</comment>
<dbReference type="Gene3D" id="3.40.1280.10">
    <property type="match status" value="1"/>
</dbReference>
<evidence type="ECO:0000256" key="6">
    <source>
        <dbReference type="HAMAP-Rule" id="MF_00658"/>
    </source>
</evidence>
<evidence type="ECO:0000256" key="5">
    <source>
        <dbReference type="ARBA" id="ARBA00038303"/>
    </source>
</evidence>
<evidence type="ECO:0000313" key="7">
    <source>
        <dbReference type="EMBL" id="PTW03446.1"/>
    </source>
</evidence>
<comment type="subunit">
    <text evidence="6">Homodimer.</text>
</comment>
<accession>A0A2T5RT03</accession>
<comment type="subcellular location">
    <subcellularLocation>
        <location evidence="6">Cytoplasm</location>
    </subcellularLocation>
</comment>
<dbReference type="GO" id="GO:0005737">
    <property type="term" value="C:cytoplasm"/>
    <property type="evidence" value="ECO:0007669"/>
    <property type="project" value="UniProtKB-SubCell"/>
</dbReference>
<dbReference type="NCBIfam" id="TIGR00246">
    <property type="entry name" value="tRNA_RlmH_YbeA"/>
    <property type="match status" value="1"/>
</dbReference>
<dbReference type="OrthoDB" id="9806643at2"/>
<dbReference type="EMBL" id="QAXS01000001">
    <property type="protein sequence ID" value="PTW03446.1"/>
    <property type="molecule type" value="Genomic_DNA"/>
</dbReference>
<dbReference type="PANTHER" id="PTHR33603">
    <property type="entry name" value="METHYLTRANSFERASE"/>
    <property type="match status" value="1"/>
</dbReference>
<dbReference type="GO" id="GO:0070038">
    <property type="term" value="F:rRNA (pseudouridine-N3-)-methyltransferase activity"/>
    <property type="evidence" value="ECO:0007669"/>
    <property type="project" value="UniProtKB-UniRule"/>
</dbReference>
<name>A0A2T5RT03_9FIRM</name>
<gene>
    <name evidence="6" type="primary">rlmH</name>
    <name evidence="8" type="ORF">C7957_12417</name>
    <name evidence="7" type="ORF">C8C76_10186</name>
</gene>
<protein>
    <recommendedName>
        <fullName evidence="6">Ribosomal RNA large subunit methyltransferase H</fullName>
        <ecNumber evidence="6">2.1.1.177</ecNumber>
    </recommendedName>
    <alternativeName>
        <fullName evidence="6">23S rRNA (pseudouridine1915-N3)-methyltransferase</fullName>
    </alternativeName>
    <alternativeName>
        <fullName evidence="6">23S rRNA m3Psi1915 methyltransferase</fullName>
    </alternativeName>
    <alternativeName>
        <fullName evidence="6">rRNA (pseudouridine-N3-)-methyltransferase RlmH</fullName>
    </alternativeName>
</protein>
<dbReference type="EMBL" id="SNXX01000024">
    <property type="protein sequence ID" value="TDP89418.1"/>
    <property type="molecule type" value="Genomic_DNA"/>
</dbReference>
<dbReference type="HAMAP" id="MF_00658">
    <property type="entry name" value="23SrRNA_methyltr_H"/>
    <property type="match status" value="1"/>
</dbReference>
<evidence type="ECO:0000256" key="4">
    <source>
        <dbReference type="ARBA" id="ARBA00022691"/>
    </source>
</evidence>
<feature type="binding site" evidence="6">
    <location>
        <position position="77"/>
    </location>
    <ligand>
        <name>S-adenosyl-L-methionine</name>
        <dbReference type="ChEBI" id="CHEBI:59789"/>
    </ligand>
</feature>
<evidence type="ECO:0000313" key="8">
    <source>
        <dbReference type="EMBL" id="TDP89418.1"/>
    </source>
</evidence>
<dbReference type="Proteomes" id="UP000295176">
    <property type="component" value="Unassembled WGS sequence"/>
</dbReference>
<dbReference type="CDD" id="cd18081">
    <property type="entry name" value="RlmH-like"/>
    <property type="match status" value="1"/>
</dbReference>
<organism evidence="7 9">
    <name type="scientific">Halanaerobium saccharolyticum</name>
    <dbReference type="NCBI Taxonomy" id="43595"/>
    <lineage>
        <taxon>Bacteria</taxon>
        <taxon>Bacillati</taxon>
        <taxon>Bacillota</taxon>
        <taxon>Clostridia</taxon>
        <taxon>Halanaerobiales</taxon>
        <taxon>Halanaerobiaceae</taxon>
        <taxon>Halanaerobium</taxon>
    </lineage>
</organism>
<evidence type="ECO:0000256" key="1">
    <source>
        <dbReference type="ARBA" id="ARBA00022552"/>
    </source>
</evidence>
<feature type="binding site" evidence="6">
    <location>
        <position position="109"/>
    </location>
    <ligand>
        <name>S-adenosyl-L-methionine</name>
        <dbReference type="ChEBI" id="CHEBI:59789"/>
    </ligand>
</feature>
<proteinExistence type="inferred from homology"/>
<dbReference type="Pfam" id="PF02590">
    <property type="entry name" value="SPOUT_MTase"/>
    <property type="match status" value="1"/>
</dbReference>
<evidence type="ECO:0000313" key="10">
    <source>
        <dbReference type="Proteomes" id="UP000295176"/>
    </source>
</evidence>
<dbReference type="NCBIfam" id="NF000985">
    <property type="entry name" value="PRK00103.1-3"/>
    <property type="match status" value="1"/>
</dbReference>
<keyword evidence="1 6" id="KW-0698">rRNA processing</keyword>